<keyword evidence="3 5" id="KW-0863">Zinc-finger</keyword>
<sequence length="254" mass="28813">MSSAYFLSCTFEDDQSMLYSVQKAGGSGSSRNRQLDYNKFSDFVSCSCRLFNFNGIPCKHILVYFRIKQVMFLPSKYILRRWTKNAKIGEVWDNNGQAMNDQDDMSLVTRHASLSRAYSNLIDDASLTVEGTKFLLNEIELLCGKIKEMNGDGMLVPETNSKKSTQELPSISNPSHVRSKGCGKRFKSPKVMSISKSRLCRGCGLRRQQHDKRNYRRLQERSTMYDQDINSNLGSEDDDLTSHAGSNLHNAKTS</sequence>
<gene>
    <name evidence="9" type="ORF">FEM48_Zijuj01G0173900</name>
</gene>
<reference evidence="9" key="1">
    <citation type="journal article" date="2021" name="Front. Plant Sci.">
        <title>Chromosome-Scale Genome Assembly for Chinese Sour Jujube and Insights Into Its Genome Evolution and Domestication Signature.</title>
        <authorList>
            <person name="Shen L.-Y."/>
            <person name="Luo H."/>
            <person name="Wang X.-L."/>
            <person name="Wang X.-M."/>
            <person name="Qiu X.-J."/>
            <person name="Liu H."/>
            <person name="Zhou S.-S."/>
            <person name="Jia K.-H."/>
            <person name="Nie S."/>
            <person name="Bao Y.-T."/>
            <person name="Zhang R.-G."/>
            <person name="Yun Q.-Z."/>
            <person name="Chai Y.-H."/>
            <person name="Lu J.-Y."/>
            <person name="Li Y."/>
            <person name="Zhao S.-W."/>
            <person name="Mao J.-F."/>
            <person name="Jia S.-G."/>
            <person name="Mao Y.-M."/>
        </authorList>
    </citation>
    <scope>NUCLEOTIDE SEQUENCE</scope>
    <source>
        <strain evidence="9">AT0</strain>
        <tissue evidence="9">Leaf</tissue>
    </source>
</reference>
<dbReference type="GO" id="GO:0005634">
    <property type="term" value="C:nucleus"/>
    <property type="evidence" value="ECO:0007669"/>
    <property type="project" value="UniProtKB-SubCell"/>
</dbReference>
<evidence type="ECO:0000256" key="4">
    <source>
        <dbReference type="ARBA" id="ARBA00022833"/>
    </source>
</evidence>
<dbReference type="Proteomes" id="UP000813462">
    <property type="component" value="Unassembled WGS sequence"/>
</dbReference>
<dbReference type="GO" id="GO:0008270">
    <property type="term" value="F:zinc ion binding"/>
    <property type="evidence" value="ECO:0007669"/>
    <property type="project" value="UniProtKB-UniRule"/>
</dbReference>
<dbReference type="InterPro" id="IPR006564">
    <property type="entry name" value="Znf_PMZ"/>
</dbReference>
<dbReference type="InterPro" id="IPR031052">
    <property type="entry name" value="FHY3/FAR1"/>
</dbReference>
<dbReference type="GO" id="GO:0006355">
    <property type="term" value="P:regulation of DNA-templated transcription"/>
    <property type="evidence" value="ECO:0007669"/>
    <property type="project" value="UniProtKB-UniRule"/>
</dbReference>
<feature type="domain" description="SWIM-type" evidence="8">
    <location>
        <begin position="31"/>
        <end position="69"/>
    </location>
</feature>
<keyword evidence="4 6" id="KW-0862">Zinc</keyword>
<evidence type="ECO:0000256" key="6">
    <source>
        <dbReference type="RuleBase" id="RU367018"/>
    </source>
</evidence>
<feature type="compositionally biased region" description="Polar residues" evidence="7">
    <location>
        <begin position="243"/>
        <end position="254"/>
    </location>
</feature>
<evidence type="ECO:0000256" key="1">
    <source>
        <dbReference type="ARBA" id="ARBA00005889"/>
    </source>
</evidence>
<comment type="caution">
    <text evidence="9">The sequence shown here is derived from an EMBL/GenBank/DDBJ whole genome shotgun (WGS) entry which is preliminary data.</text>
</comment>
<name>A0A978W2K3_ZIZJJ</name>
<feature type="compositionally biased region" description="Polar residues" evidence="7">
    <location>
        <begin position="166"/>
        <end position="176"/>
    </location>
</feature>
<dbReference type="Pfam" id="PF04434">
    <property type="entry name" value="SWIM"/>
    <property type="match status" value="1"/>
</dbReference>
<evidence type="ECO:0000256" key="7">
    <source>
        <dbReference type="SAM" id="MobiDB-lite"/>
    </source>
</evidence>
<evidence type="ECO:0000256" key="2">
    <source>
        <dbReference type="ARBA" id="ARBA00022723"/>
    </source>
</evidence>
<dbReference type="AlphaFoldDB" id="A0A978W2K3"/>
<comment type="similarity">
    <text evidence="1 6">Belongs to the FHY3/FAR1 family.</text>
</comment>
<keyword evidence="6" id="KW-0539">Nucleus</keyword>
<dbReference type="SMART" id="SM00575">
    <property type="entry name" value="ZnF_PMZ"/>
    <property type="match status" value="1"/>
</dbReference>
<dbReference type="EMBL" id="JAEACU010000001">
    <property type="protein sequence ID" value="KAH7546187.1"/>
    <property type="molecule type" value="Genomic_DNA"/>
</dbReference>
<protein>
    <recommendedName>
        <fullName evidence="6">Protein FAR1-RELATED SEQUENCE</fullName>
    </recommendedName>
</protein>
<evidence type="ECO:0000256" key="5">
    <source>
        <dbReference type="PROSITE-ProRule" id="PRU00325"/>
    </source>
</evidence>
<keyword evidence="2 6" id="KW-0479">Metal-binding</keyword>
<proteinExistence type="inferred from homology"/>
<feature type="region of interest" description="Disordered" evidence="7">
    <location>
        <begin position="210"/>
        <end position="254"/>
    </location>
</feature>
<evidence type="ECO:0000256" key="3">
    <source>
        <dbReference type="ARBA" id="ARBA00022771"/>
    </source>
</evidence>
<feature type="compositionally biased region" description="Polar residues" evidence="7">
    <location>
        <begin position="221"/>
        <end position="234"/>
    </location>
</feature>
<feature type="region of interest" description="Disordered" evidence="7">
    <location>
        <begin position="158"/>
        <end position="185"/>
    </location>
</feature>
<evidence type="ECO:0000259" key="8">
    <source>
        <dbReference type="PROSITE" id="PS50966"/>
    </source>
</evidence>
<dbReference type="PANTHER" id="PTHR31669:SF251">
    <property type="entry name" value="PROTEIN FAR1-RELATED SEQUENCE"/>
    <property type="match status" value="1"/>
</dbReference>
<dbReference type="PANTHER" id="PTHR31669">
    <property type="entry name" value="PROTEIN FAR1-RELATED SEQUENCE 10-RELATED"/>
    <property type="match status" value="1"/>
</dbReference>
<accession>A0A978W2K3</accession>
<comment type="function">
    <text evidence="6">Putative transcription activator involved in regulating light control of development.</text>
</comment>
<organism evidence="9 10">
    <name type="scientific">Ziziphus jujuba var. spinosa</name>
    <dbReference type="NCBI Taxonomy" id="714518"/>
    <lineage>
        <taxon>Eukaryota</taxon>
        <taxon>Viridiplantae</taxon>
        <taxon>Streptophyta</taxon>
        <taxon>Embryophyta</taxon>
        <taxon>Tracheophyta</taxon>
        <taxon>Spermatophyta</taxon>
        <taxon>Magnoliopsida</taxon>
        <taxon>eudicotyledons</taxon>
        <taxon>Gunneridae</taxon>
        <taxon>Pentapetalae</taxon>
        <taxon>rosids</taxon>
        <taxon>fabids</taxon>
        <taxon>Rosales</taxon>
        <taxon>Rhamnaceae</taxon>
        <taxon>Paliureae</taxon>
        <taxon>Ziziphus</taxon>
    </lineage>
</organism>
<evidence type="ECO:0000313" key="9">
    <source>
        <dbReference type="EMBL" id="KAH7546187.1"/>
    </source>
</evidence>
<evidence type="ECO:0000313" key="10">
    <source>
        <dbReference type="Proteomes" id="UP000813462"/>
    </source>
</evidence>
<dbReference type="InterPro" id="IPR007527">
    <property type="entry name" value="Znf_SWIM"/>
</dbReference>
<comment type="subcellular location">
    <subcellularLocation>
        <location evidence="6">Nucleus</location>
    </subcellularLocation>
</comment>
<dbReference type="PROSITE" id="PS50966">
    <property type="entry name" value="ZF_SWIM"/>
    <property type="match status" value="1"/>
</dbReference>